<keyword evidence="3 6" id="KW-0812">Transmembrane</keyword>
<feature type="transmembrane region" description="Helical" evidence="6">
    <location>
        <begin position="307"/>
        <end position="326"/>
    </location>
</feature>
<dbReference type="PROSITE" id="PS50850">
    <property type="entry name" value="MFS"/>
    <property type="match status" value="1"/>
</dbReference>
<dbReference type="PANTHER" id="PTHR43124:SF3">
    <property type="entry name" value="CHLORAMPHENICOL EFFLUX PUMP RV0191"/>
    <property type="match status" value="1"/>
</dbReference>
<feature type="transmembrane region" description="Helical" evidence="6">
    <location>
        <begin position="215"/>
        <end position="233"/>
    </location>
</feature>
<feature type="transmembrane region" description="Helical" evidence="6">
    <location>
        <begin position="106"/>
        <end position="129"/>
    </location>
</feature>
<evidence type="ECO:0000256" key="1">
    <source>
        <dbReference type="ARBA" id="ARBA00004651"/>
    </source>
</evidence>
<gene>
    <name evidence="8" type="ORF">VPR01S_11_00690</name>
</gene>
<feature type="transmembrane region" description="Helical" evidence="6">
    <location>
        <begin position="168"/>
        <end position="188"/>
    </location>
</feature>
<dbReference type="InterPro" id="IPR011701">
    <property type="entry name" value="MFS"/>
</dbReference>
<dbReference type="EMBL" id="BATJ01000011">
    <property type="protein sequence ID" value="GAD68076.1"/>
    <property type="molecule type" value="Genomic_DNA"/>
</dbReference>
<dbReference type="eggNOG" id="COG2814">
    <property type="taxonomic scope" value="Bacteria"/>
</dbReference>
<evidence type="ECO:0000259" key="7">
    <source>
        <dbReference type="PROSITE" id="PS50850"/>
    </source>
</evidence>
<evidence type="ECO:0000256" key="2">
    <source>
        <dbReference type="ARBA" id="ARBA00022475"/>
    </source>
</evidence>
<protein>
    <recommendedName>
        <fullName evidence="7">Major facilitator superfamily (MFS) profile domain-containing protein</fullName>
    </recommendedName>
</protein>
<dbReference type="GO" id="GO:0005886">
    <property type="term" value="C:plasma membrane"/>
    <property type="evidence" value="ECO:0007669"/>
    <property type="project" value="UniProtKB-SubCell"/>
</dbReference>
<name>U2ZJY2_VIBPR</name>
<dbReference type="GO" id="GO:0022857">
    <property type="term" value="F:transmembrane transporter activity"/>
    <property type="evidence" value="ECO:0007669"/>
    <property type="project" value="InterPro"/>
</dbReference>
<feature type="transmembrane region" description="Helical" evidence="6">
    <location>
        <begin position="347"/>
        <end position="364"/>
    </location>
</feature>
<dbReference type="SUPFAM" id="SSF103473">
    <property type="entry name" value="MFS general substrate transporter"/>
    <property type="match status" value="1"/>
</dbReference>
<keyword evidence="4 6" id="KW-1133">Transmembrane helix</keyword>
<organism evidence="8 9">
    <name type="scientific">Vibrio proteolyticus NBRC 13287</name>
    <dbReference type="NCBI Taxonomy" id="1219065"/>
    <lineage>
        <taxon>Bacteria</taxon>
        <taxon>Pseudomonadati</taxon>
        <taxon>Pseudomonadota</taxon>
        <taxon>Gammaproteobacteria</taxon>
        <taxon>Vibrionales</taxon>
        <taxon>Vibrionaceae</taxon>
        <taxon>Vibrio</taxon>
    </lineage>
</organism>
<dbReference type="Proteomes" id="UP000016570">
    <property type="component" value="Unassembled WGS sequence"/>
</dbReference>
<comment type="caution">
    <text evidence="8">The sequence shown here is derived from an EMBL/GenBank/DDBJ whole genome shotgun (WGS) entry which is preliminary data.</text>
</comment>
<evidence type="ECO:0000313" key="8">
    <source>
        <dbReference type="EMBL" id="GAD68076.1"/>
    </source>
</evidence>
<evidence type="ECO:0000256" key="4">
    <source>
        <dbReference type="ARBA" id="ARBA00022989"/>
    </source>
</evidence>
<dbReference type="InterPro" id="IPR036259">
    <property type="entry name" value="MFS_trans_sf"/>
</dbReference>
<evidence type="ECO:0000313" key="9">
    <source>
        <dbReference type="Proteomes" id="UP000016570"/>
    </source>
</evidence>
<feature type="transmembrane region" description="Helical" evidence="6">
    <location>
        <begin position="82"/>
        <end position="100"/>
    </location>
</feature>
<dbReference type="InterPro" id="IPR050189">
    <property type="entry name" value="MFS_Efflux_Transporters"/>
</dbReference>
<dbReference type="STRING" id="1219065.VPR01S_11_00690"/>
<sequence>MLHSSTLSTPQNTSPLFIAFLVHFLLALDALVIVPFSAVITTQLAVSGALAGYLTMAYALAAGVTCLLFKGADNINTERRRCLTLLLGLALVTGASVWVASFEWMLIARVVAGVCGGGLAVVNLNLMVLQVDDEHRRKHTALLLSAFPLALTLGVPLLLLLAGDHWQWSFAILALSLLAVWLVFFLICRRVAPGSEPDSGGQNPRFSEAVAERRVLWFAVAMISSAVLGTFVVSTQFPVMLHLNLTIGAGLLSGCYTFGGLGSFIVMQTYARLRLTSGQSGQWIFILTAVMLGAMVCGFNTQDVWLAAGAFVFFIIASSARSLILATEMIATLPIAVRNHIIGIQNALQHFAVGVGGALGSALIATDRHGQLDFSVMLWAAAALGVVPVLLWRYRRWES</sequence>
<keyword evidence="2" id="KW-1003">Cell membrane</keyword>
<keyword evidence="5 6" id="KW-0472">Membrane</keyword>
<dbReference type="AlphaFoldDB" id="U2ZJY2"/>
<keyword evidence="9" id="KW-1185">Reference proteome</keyword>
<proteinExistence type="predicted"/>
<evidence type="ECO:0000256" key="6">
    <source>
        <dbReference type="SAM" id="Phobius"/>
    </source>
</evidence>
<feature type="transmembrane region" description="Helical" evidence="6">
    <location>
        <begin position="16"/>
        <end position="38"/>
    </location>
</feature>
<evidence type="ECO:0000256" key="5">
    <source>
        <dbReference type="ARBA" id="ARBA00023136"/>
    </source>
</evidence>
<feature type="domain" description="Major facilitator superfamily (MFS) profile" evidence="7">
    <location>
        <begin position="15"/>
        <end position="399"/>
    </location>
</feature>
<feature type="transmembrane region" description="Helical" evidence="6">
    <location>
        <begin position="50"/>
        <end position="70"/>
    </location>
</feature>
<reference evidence="8 9" key="1">
    <citation type="submission" date="2013-09" db="EMBL/GenBank/DDBJ databases">
        <title>Whole genome shotgun sequence of Vibrio proteolyticus NBRC 13287.</title>
        <authorList>
            <person name="Isaki S."/>
            <person name="Hosoyama A."/>
            <person name="Numata M."/>
            <person name="Hashimoto M."/>
            <person name="Hosoyama Y."/>
            <person name="Tsuchikane K."/>
            <person name="Noguchi M."/>
            <person name="Hirakata S."/>
            <person name="Ichikawa N."/>
            <person name="Ohji S."/>
            <person name="Yamazoe A."/>
            <person name="Fujita N."/>
        </authorList>
    </citation>
    <scope>NUCLEOTIDE SEQUENCE [LARGE SCALE GENOMIC DNA]</scope>
    <source>
        <strain evidence="8 9">NBRC 13287</strain>
    </source>
</reference>
<dbReference type="InterPro" id="IPR020846">
    <property type="entry name" value="MFS_dom"/>
</dbReference>
<feature type="transmembrane region" description="Helical" evidence="6">
    <location>
        <begin position="245"/>
        <end position="271"/>
    </location>
</feature>
<feature type="transmembrane region" description="Helical" evidence="6">
    <location>
        <begin position="141"/>
        <end position="162"/>
    </location>
</feature>
<accession>U2ZJY2</accession>
<feature type="transmembrane region" description="Helical" evidence="6">
    <location>
        <begin position="283"/>
        <end position="301"/>
    </location>
</feature>
<feature type="transmembrane region" description="Helical" evidence="6">
    <location>
        <begin position="376"/>
        <end position="394"/>
    </location>
</feature>
<evidence type="ECO:0000256" key="3">
    <source>
        <dbReference type="ARBA" id="ARBA00022692"/>
    </source>
</evidence>
<comment type="subcellular location">
    <subcellularLocation>
        <location evidence="1">Cell membrane</location>
        <topology evidence="1">Multi-pass membrane protein</topology>
    </subcellularLocation>
</comment>
<dbReference type="Pfam" id="PF07690">
    <property type="entry name" value="MFS_1"/>
    <property type="match status" value="1"/>
</dbReference>
<dbReference type="PANTHER" id="PTHR43124">
    <property type="entry name" value="PURINE EFFLUX PUMP PBUE"/>
    <property type="match status" value="1"/>
</dbReference>
<dbReference type="RefSeq" id="WP_021706047.1">
    <property type="nucleotide sequence ID" value="NZ_BATJ01000011.1"/>
</dbReference>
<dbReference type="Gene3D" id="1.20.1250.20">
    <property type="entry name" value="MFS general substrate transporter like domains"/>
    <property type="match status" value="1"/>
</dbReference>